<keyword evidence="2 5" id="KW-0547">Nucleotide-binding</keyword>
<evidence type="ECO:0000313" key="5">
    <source>
        <dbReference type="EMBL" id="TCT22121.1"/>
    </source>
</evidence>
<evidence type="ECO:0000259" key="3">
    <source>
        <dbReference type="PROSITE" id="PS51192"/>
    </source>
</evidence>
<dbReference type="InterPro" id="IPR001650">
    <property type="entry name" value="Helicase_C-like"/>
</dbReference>
<dbReference type="GO" id="GO:0005524">
    <property type="term" value="F:ATP binding"/>
    <property type="evidence" value="ECO:0007669"/>
    <property type="project" value="InterPro"/>
</dbReference>
<feature type="domain" description="Helicase C-terminal" evidence="4">
    <location>
        <begin position="1212"/>
        <end position="1370"/>
    </location>
</feature>
<organism evidence="5 6">
    <name type="scientific">Thiobaca trueperi</name>
    <dbReference type="NCBI Taxonomy" id="127458"/>
    <lineage>
        <taxon>Bacteria</taxon>
        <taxon>Pseudomonadati</taxon>
        <taxon>Pseudomonadota</taxon>
        <taxon>Gammaproteobacteria</taxon>
        <taxon>Chromatiales</taxon>
        <taxon>Chromatiaceae</taxon>
        <taxon>Thiobaca</taxon>
    </lineage>
</organism>
<dbReference type="SMART" id="SM00490">
    <property type="entry name" value="HELICc"/>
    <property type="match status" value="1"/>
</dbReference>
<accession>A0A4R3N1Y6</accession>
<comment type="caution">
    <text evidence="5">The sequence shown here is derived from an EMBL/GenBank/DDBJ whole genome shotgun (WGS) entry which is preliminary data.</text>
</comment>
<dbReference type="EMBL" id="SMAO01000003">
    <property type="protein sequence ID" value="TCT22121.1"/>
    <property type="molecule type" value="Genomic_DNA"/>
</dbReference>
<dbReference type="CDD" id="cd18012">
    <property type="entry name" value="DEXQc_arch_SWI2_SNF2"/>
    <property type="match status" value="1"/>
</dbReference>
<gene>
    <name evidence="5" type="ORF">EDC35_103220</name>
</gene>
<dbReference type="Proteomes" id="UP000295717">
    <property type="component" value="Unassembled WGS sequence"/>
</dbReference>
<dbReference type="Gene3D" id="3.40.50.300">
    <property type="entry name" value="P-loop containing nucleotide triphosphate hydrolases"/>
    <property type="match status" value="1"/>
</dbReference>
<evidence type="ECO:0000256" key="2">
    <source>
        <dbReference type="ARBA" id="ARBA00022806"/>
    </source>
</evidence>
<keyword evidence="2 5" id="KW-0347">Helicase</keyword>
<dbReference type="PANTHER" id="PTHR10799">
    <property type="entry name" value="SNF2/RAD54 HELICASE FAMILY"/>
    <property type="match status" value="1"/>
</dbReference>
<evidence type="ECO:0000259" key="4">
    <source>
        <dbReference type="PROSITE" id="PS51194"/>
    </source>
</evidence>
<protein>
    <submittedName>
        <fullName evidence="5">SNF2 family DNA or RNA helicase</fullName>
    </submittedName>
</protein>
<dbReference type="InterPro" id="IPR027417">
    <property type="entry name" value="P-loop_NTPase"/>
</dbReference>
<evidence type="ECO:0000313" key="6">
    <source>
        <dbReference type="Proteomes" id="UP000295717"/>
    </source>
</evidence>
<dbReference type="PROSITE" id="PS51192">
    <property type="entry name" value="HELICASE_ATP_BIND_1"/>
    <property type="match status" value="1"/>
</dbReference>
<keyword evidence="2 5" id="KW-0067">ATP-binding</keyword>
<dbReference type="CDD" id="cd18793">
    <property type="entry name" value="SF2_C_SNF"/>
    <property type="match status" value="1"/>
</dbReference>
<dbReference type="Gene3D" id="3.40.50.10810">
    <property type="entry name" value="Tandem AAA-ATPase domain"/>
    <property type="match status" value="1"/>
</dbReference>
<keyword evidence="6" id="KW-1185">Reference proteome</keyword>
<dbReference type="OrthoDB" id="9772064at2"/>
<dbReference type="RefSeq" id="WP_132976522.1">
    <property type="nucleotide sequence ID" value="NZ_SMAO01000003.1"/>
</dbReference>
<dbReference type="GO" id="GO:0004386">
    <property type="term" value="F:helicase activity"/>
    <property type="evidence" value="ECO:0007669"/>
    <property type="project" value="UniProtKB-KW"/>
</dbReference>
<dbReference type="InterPro" id="IPR014001">
    <property type="entry name" value="Helicase_ATP-bd"/>
</dbReference>
<reference evidence="5 6" key="1">
    <citation type="submission" date="2019-03" db="EMBL/GenBank/DDBJ databases">
        <title>Genomic Encyclopedia of Type Strains, Phase IV (KMG-IV): sequencing the most valuable type-strain genomes for metagenomic binning, comparative biology and taxonomic classification.</title>
        <authorList>
            <person name="Goeker M."/>
        </authorList>
    </citation>
    <scope>NUCLEOTIDE SEQUENCE [LARGE SCALE GENOMIC DNA]</scope>
    <source>
        <strain evidence="5 6">DSM 13587</strain>
    </source>
</reference>
<dbReference type="Pfam" id="PF00176">
    <property type="entry name" value="SNF2-rel_dom"/>
    <property type="match status" value="1"/>
</dbReference>
<dbReference type="Pfam" id="PF00271">
    <property type="entry name" value="Helicase_C"/>
    <property type="match status" value="1"/>
</dbReference>
<dbReference type="GO" id="GO:0016787">
    <property type="term" value="F:hydrolase activity"/>
    <property type="evidence" value="ECO:0007669"/>
    <property type="project" value="UniProtKB-KW"/>
</dbReference>
<sequence>MANLSEAAQSLSPDERRILQVVSVVYEPLNQTTLQDILTQLGWRDQGGRPLAALVAKPLRERLLAQGLLVKQGPGFVCAPELAESLTRETQRAGHFDHIVAVAEQAMPSKPRYHWETVSDRKQTRRLRNALYAGNEKDVLTQLGLTERAPGQPVTYREVERLSRICTALPDADWFATLSPRLRILALGPRLTETSLHLTPQPEFHDFLAQNLTPLAAEHPAAACALAEQALFQGRIEAAAAILGNRITPETLPLIGWLHLLRGRHDDAIEVFELHLTTQRRQTRKRNLAVPGLPGVMHLLALLRRGAAGDLERVQSQSSLIARLPVTDPCAPVFQTLNQLAAILAGRQRAEDANWIRQAPASLRPFDLLFLCLARHWLGERPPLEALKALAIQSEEAVKAGIFWYAWEGLDLLRRCSRPLQLAALPTPPAGLTRLTGLLTPKSAWEIALDALKGIGAASEGKSTAGTDAEAGRDRRMCWVLALYGGQGTLEPREQKRNKSGGWTAGRAVALQKLADAPEDYDYLTPQDRRICGYIHRETDSGWYGRTYYRLDAEGALLAAVGHPLVFRAGLMDAPVELVKGGPALEVIQGKDGILVRLHPFPPEGASLLLVNEQAQRIRVVQFDAAQRRIAGILGPEGLRVPPNGKERLLEGIAAIAPLLTVHSAIGGAERVAESLPPDARPFVHLNPTETGLTLELLMQPLGETGPRLLPGQGMATLFADLDGRAVQTTRDLAEERRQAKRVLDACLRLTDNGTWTWCLDDPEEALSTLEQLSALGEGVVLQWPEGKRIGLSNEAALSQMRVSVSQGRDWLALEGGLTLDDGSLLGMQQLLELVTASPGRFVRLDERQYLVLSDALRKRLDSLRGLTEGGRFHPLAAGAIDEALDGMEVKASKRWCELLARLAEVRDLEPVVPSTLQAELRDYQVEGYRWLARLAHWGAGACLADDMGLGKTVQALGMILSRAPDGPTLVLAPMSVCSNWVSEARRFAPTLNPKRFGEGDRDRMLESAGPFDLIVCSYGLLQTEGERLARVEWSTIVADEAQAFKNAMTKRSQAIMKLNAGFRLITTGTPIENHLGELWNLFRFINPGLLGSLESFNRRFAAPIEQQRDSGARQRLRQLLKPFILRRLKSEVLSELPPRTEITLELELSASEAALYEALRRQAIERLETAESNPGQRRMQLLAEIMRLRRACCHPKLALPDSDLPSAKLDAFSEILDDLRDNRHKALVFSQFVDHLSLIRAHLDARGIRYQYLDGSTPEAKRKTAVAAFQAGEGELFLISLRAGGSGLNLTAADYVIHMDPWWNPAVEDQASDRAHRMGQERPVTIYRLITKGTIEEKIIALHASKRDLADGLLEGTGDGGRLSYEDMLALIREQG</sequence>
<feature type="domain" description="Helicase ATP-binding" evidence="3">
    <location>
        <begin position="933"/>
        <end position="1089"/>
    </location>
</feature>
<proteinExistence type="predicted"/>
<dbReference type="PROSITE" id="PS51194">
    <property type="entry name" value="HELICASE_CTER"/>
    <property type="match status" value="1"/>
</dbReference>
<name>A0A4R3N1Y6_9GAMM</name>
<dbReference type="InterPro" id="IPR038718">
    <property type="entry name" value="SNF2-like_sf"/>
</dbReference>
<keyword evidence="1" id="KW-0378">Hydrolase</keyword>
<dbReference type="InterPro" id="IPR000330">
    <property type="entry name" value="SNF2_N"/>
</dbReference>
<evidence type="ECO:0000256" key="1">
    <source>
        <dbReference type="ARBA" id="ARBA00022801"/>
    </source>
</evidence>
<dbReference type="SMART" id="SM00487">
    <property type="entry name" value="DEXDc"/>
    <property type="match status" value="1"/>
</dbReference>
<dbReference type="InterPro" id="IPR049730">
    <property type="entry name" value="SNF2/RAD54-like_C"/>
</dbReference>
<dbReference type="SUPFAM" id="SSF52540">
    <property type="entry name" value="P-loop containing nucleoside triphosphate hydrolases"/>
    <property type="match status" value="2"/>
</dbReference>